<sequence length="508" mass="56258">MIDPQNRLLCQLNGMNALDREQQRLSAIAQLGLLEIGSIPVFEEATQTAAHFLQAPICILSIMDRDRQWFKAAVGLSRLGLMNELAANRSLPRRESFCTQVVENRKAIAISDTSVDPSTSNSVLVQHYGIRAYLSVPVFSSSGHCLGTLAVMDLDPRNFVHRDIEYLELTARWSISEFERNCLLKGTLPVLEPTDKLDPLLEFSPQAEILADSGNSPSFALSARSAHQQTTAKVKIDLLNQLTQELRTPLTSVMGMASVLGRETFGPLTHKQKEYLDIIHHSGQYLLSLVNEILELGISDPQTPELKIASVDIEMLCQQAINSLEHIAKRREQKLRLTVEPGNRIWLLDKSIVRQILYHLVSSVIQSASTESIVRLHVSRKNNGLNITVLVSHPWLGEGLPIDEIDTPLEAVPVGVPSRNADAAACELLLSPLEPQRLTVSEPMPEEDLSEEPFDEGNISNSGENLRLILSRLLVHSHGGQISMQGSLEAGYRYVVTLPDMACWEGAQ</sequence>
<dbReference type="SUPFAM" id="SSF47384">
    <property type="entry name" value="Homodimeric domain of signal transducing histidine kinase"/>
    <property type="match status" value="1"/>
</dbReference>
<proteinExistence type="predicted"/>
<dbReference type="SUPFAM" id="SSF55781">
    <property type="entry name" value="GAF domain-like"/>
    <property type="match status" value="1"/>
</dbReference>
<dbReference type="InterPro" id="IPR036890">
    <property type="entry name" value="HATPase_C_sf"/>
</dbReference>
<name>A0A1E5QR00_9CYAN</name>
<dbReference type="RefSeq" id="WP_069965372.1">
    <property type="nucleotide sequence ID" value="NZ_CM124774.1"/>
</dbReference>
<dbReference type="CDD" id="cd00082">
    <property type="entry name" value="HisKA"/>
    <property type="match status" value="1"/>
</dbReference>
<dbReference type="Gene3D" id="3.30.565.10">
    <property type="entry name" value="Histidine kinase-like ATPase, C-terminal domain"/>
    <property type="match status" value="1"/>
</dbReference>
<keyword evidence="3" id="KW-0808">Transferase</keyword>
<dbReference type="SMART" id="SM00388">
    <property type="entry name" value="HisKA"/>
    <property type="match status" value="1"/>
</dbReference>
<dbReference type="InterPro" id="IPR036097">
    <property type="entry name" value="HisK_dim/P_sf"/>
</dbReference>
<dbReference type="InterPro" id="IPR003018">
    <property type="entry name" value="GAF"/>
</dbReference>
<dbReference type="Pfam" id="PF00512">
    <property type="entry name" value="HisKA"/>
    <property type="match status" value="1"/>
</dbReference>
<evidence type="ECO:0000256" key="3">
    <source>
        <dbReference type="ARBA" id="ARBA00022777"/>
    </source>
</evidence>
<feature type="domain" description="Histidine kinase" evidence="4">
    <location>
        <begin position="241"/>
        <end position="502"/>
    </location>
</feature>
<dbReference type="SMART" id="SM00065">
    <property type="entry name" value="GAF"/>
    <property type="match status" value="1"/>
</dbReference>
<dbReference type="Gene3D" id="3.30.450.40">
    <property type="match status" value="1"/>
</dbReference>
<dbReference type="EC" id="2.7.13.3" evidence="2"/>
<gene>
    <name evidence="5" type="ORF">BH720_01430</name>
</gene>
<evidence type="ECO:0000313" key="5">
    <source>
        <dbReference type="EMBL" id="OEJ77017.1"/>
    </source>
</evidence>
<dbReference type="GO" id="GO:0000155">
    <property type="term" value="F:phosphorelay sensor kinase activity"/>
    <property type="evidence" value="ECO:0007669"/>
    <property type="project" value="InterPro"/>
</dbReference>
<dbReference type="InterPro" id="IPR029016">
    <property type="entry name" value="GAF-like_dom_sf"/>
</dbReference>
<dbReference type="InterPro" id="IPR005467">
    <property type="entry name" value="His_kinase_dom"/>
</dbReference>
<dbReference type="PANTHER" id="PTHR43102:SF2">
    <property type="entry name" value="GAF DOMAIN-CONTAINING PROTEIN"/>
    <property type="match status" value="1"/>
</dbReference>
<keyword evidence="3" id="KW-0418">Kinase</keyword>
<dbReference type="STRING" id="1781255.BH720_01430"/>
<dbReference type="InterPro" id="IPR003661">
    <property type="entry name" value="HisK_dim/P_dom"/>
</dbReference>
<comment type="caution">
    <text evidence="5">The sequence shown here is derived from an EMBL/GenBank/DDBJ whole genome shotgun (WGS) entry which is preliminary data.</text>
</comment>
<dbReference type="EMBL" id="MJGC01000017">
    <property type="protein sequence ID" value="OEJ77017.1"/>
    <property type="molecule type" value="Genomic_DNA"/>
</dbReference>
<dbReference type="SUPFAM" id="SSF55874">
    <property type="entry name" value="ATPase domain of HSP90 chaperone/DNA topoisomerase II/histidine kinase"/>
    <property type="match status" value="1"/>
</dbReference>
<evidence type="ECO:0000259" key="4">
    <source>
        <dbReference type="PROSITE" id="PS50109"/>
    </source>
</evidence>
<accession>A0A1E5QR00</accession>
<dbReference type="PROSITE" id="PS50109">
    <property type="entry name" value="HIS_KIN"/>
    <property type="match status" value="1"/>
</dbReference>
<dbReference type="Gene3D" id="1.10.287.130">
    <property type="match status" value="1"/>
</dbReference>
<evidence type="ECO:0000256" key="1">
    <source>
        <dbReference type="ARBA" id="ARBA00000085"/>
    </source>
</evidence>
<protein>
    <recommendedName>
        <fullName evidence="2">histidine kinase</fullName>
        <ecNumber evidence="2">2.7.13.3</ecNumber>
    </recommendedName>
</protein>
<comment type="catalytic activity">
    <reaction evidence="1">
        <text>ATP + protein L-histidine = ADP + protein N-phospho-L-histidine.</text>
        <dbReference type="EC" id="2.7.13.3"/>
    </reaction>
</comment>
<dbReference type="AlphaFoldDB" id="A0A1E5QR00"/>
<dbReference type="OrthoDB" id="475234at2"/>
<dbReference type="PANTHER" id="PTHR43102">
    <property type="entry name" value="SLR1143 PROTEIN"/>
    <property type="match status" value="1"/>
</dbReference>
<dbReference type="Pfam" id="PF01590">
    <property type="entry name" value="GAF"/>
    <property type="match status" value="1"/>
</dbReference>
<reference evidence="5" key="1">
    <citation type="submission" date="2016-09" db="EMBL/GenBank/DDBJ databases">
        <title>Draft genome of thermotolerant cyanobacterium Desertifilum sp. strain IPPAS B-1220.</title>
        <authorList>
            <person name="Sinetova M.A."/>
            <person name="Bolakhan K."/>
            <person name="Zayadan B.K."/>
            <person name="Mironov K.S."/>
            <person name="Ustinova V."/>
            <person name="Kupriyanova E.V."/>
            <person name="Sidorov R.A."/>
            <person name="Skrypnik A.N."/>
            <person name="Gogoleva N.E."/>
            <person name="Gogolev Y.V."/>
            <person name="Los D.A."/>
        </authorList>
    </citation>
    <scope>NUCLEOTIDE SEQUENCE [LARGE SCALE GENOMIC DNA]</scope>
    <source>
        <strain evidence="5">IPPAS B-1220</strain>
    </source>
</reference>
<organism evidence="5">
    <name type="scientific">Desertifilum tharense IPPAS B-1220</name>
    <dbReference type="NCBI Taxonomy" id="1781255"/>
    <lineage>
        <taxon>Bacteria</taxon>
        <taxon>Bacillati</taxon>
        <taxon>Cyanobacteriota</taxon>
        <taxon>Cyanophyceae</taxon>
        <taxon>Desertifilales</taxon>
        <taxon>Desertifilaceae</taxon>
        <taxon>Desertifilum</taxon>
    </lineage>
</organism>
<evidence type="ECO:0000256" key="2">
    <source>
        <dbReference type="ARBA" id="ARBA00012438"/>
    </source>
</evidence>